<evidence type="ECO:0000313" key="3">
    <source>
        <dbReference type="Proteomes" id="UP001211065"/>
    </source>
</evidence>
<keyword evidence="1" id="KW-0472">Membrane</keyword>
<dbReference type="EMBL" id="JADGJW010000257">
    <property type="protein sequence ID" value="KAJ3221021.1"/>
    <property type="molecule type" value="Genomic_DNA"/>
</dbReference>
<feature type="transmembrane region" description="Helical" evidence="1">
    <location>
        <begin position="872"/>
        <end position="895"/>
    </location>
</feature>
<organism evidence="2 3">
    <name type="scientific">Clydaea vesicula</name>
    <dbReference type="NCBI Taxonomy" id="447962"/>
    <lineage>
        <taxon>Eukaryota</taxon>
        <taxon>Fungi</taxon>
        <taxon>Fungi incertae sedis</taxon>
        <taxon>Chytridiomycota</taxon>
        <taxon>Chytridiomycota incertae sedis</taxon>
        <taxon>Chytridiomycetes</taxon>
        <taxon>Lobulomycetales</taxon>
        <taxon>Lobulomycetaceae</taxon>
        <taxon>Clydaea</taxon>
    </lineage>
</organism>
<keyword evidence="1" id="KW-1133">Transmembrane helix</keyword>
<evidence type="ECO:0000256" key="1">
    <source>
        <dbReference type="SAM" id="Phobius"/>
    </source>
</evidence>
<name>A0AAD5Y009_9FUNG</name>
<evidence type="ECO:0000313" key="2">
    <source>
        <dbReference type="EMBL" id="KAJ3221021.1"/>
    </source>
</evidence>
<feature type="transmembrane region" description="Helical" evidence="1">
    <location>
        <begin position="842"/>
        <end position="860"/>
    </location>
</feature>
<feature type="transmembrane region" description="Helical" evidence="1">
    <location>
        <begin position="676"/>
        <end position="699"/>
    </location>
</feature>
<feature type="transmembrane region" description="Helical" evidence="1">
    <location>
        <begin position="795"/>
        <end position="815"/>
    </location>
</feature>
<comment type="caution">
    <text evidence="2">The sequence shown here is derived from an EMBL/GenBank/DDBJ whole genome shotgun (WGS) entry which is preliminary data.</text>
</comment>
<accession>A0AAD5Y009</accession>
<proteinExistence type="predicted"/>
<feature type="transmembrane region" description="Helical" evidence="1">
    <location>
        <begin position="711"/>
        <end position="729"/>
    </location>
</feature>
<dbReference type="AlphaFoldDB" id="A0AAD5Y009"/>
<gene>
    <name evidence="2" type="ORF">HK099_003827</name>
</gene>
<keyword evidence="1" id="KW-0812">Transmembrane</keyword>
<feature type="transmembrane region" description="Helical" evidence="1">
    <location>
        <begin position="642"/>
        <end position="664"/>
    </location>
</feature>
<evidence type="ECO:0008006" key="4">
    <source>
        <dbReference type="Google" id="ProtNLM"/>
    </source>
</evidence>
<sequence>MNSANWLNQCFENENLLTIDCSSNKEQEDVTVQFNGTISNCNFINCPNIIIKDSIGITLNNLNFSSPNKEAKITIQHSNVVVKNSTFDTVTIDCSLSTCRIQNSSFLNAINAAAITAKVSPLIILTDVNFYQNTLTGGSDLEIFDTLNFSWIGGISEGDFEIESRASFYSSVASMENVKYLSKSQSAKIAITSLDSKIFLQHIQVKGVASFLVNKGIAHAKDILIEDIESTDQSSNSNGFLIVSFPPNTDSTYTTSSRFENITIRNTNTPGIILTSLNSFIDKLHAYNNTIQQTMFGFGSPDTTLRISNSIIENIIALAPVTQLVTTELNKNTTLIFENSTFASIFNENVNLIFFELHSHAKLILENTKITKINVGDGVLIQVQEQSMLKLGNGTDISDIYSNGIGSLIYLEDTGMVEIAESSSVRMQNNSFSARGSFIKISTEFFSYEAVNINTKGSKINGTIWIPSLMQCDNLFSRGLMNNVSGEVVIQSVPSKIRLGNVQNQFESFNQVSVQPFQHIKPFFVTLLDCTGFPATAAQSDELIPVVYLDSPVTAFGEAVKVILGSEAEFRGISFNLTTSNSVSVTVKGLGDTIDYNVTNPDWPTFSLTILECDATTQILVKKTDETLVCFPLCLISDTQRFSVLVILLISFLGFLLAFIHLIYNYSYFVIMEEAGIYFTTLIAAGNLSCILSVVVSYLPIGGIVCSLSSILKVLGYNLNFLGYSMRIFNTIQYRRRTIQKPRNKVSKFSFKPSNLKKIISKKVEKFSLNNINIKSAGKKKRGISNKELNKKSKIIISVVVLSISLIYLIFWNVVNFSTYKTVKFSTCVSEQVCETSLFDQFFIYYILGTSVLLSILALTQKDVDHNFNESGLFSFIFFNFSIFQLLLLMIPLNILNQTKLLMETLIIFVTQVASLVAVVLRPIYLCKFHEEYYQTYEEDWNASQMQSGAPLDSIKSSVYSHAVSSIPASTHIPPNNPKNKHVC</sequence>
<reference evidence="2" key="1">
    <citation type="submission" date="2020-05" db="EMBL/GenBank/DDBJ databases">
        <title>Phylogenomic resolution of chytrid fungi.</title>
        <authorList>
            <person name="Stajich J.E."/>
            <person name="Amses K."/>
            <person name="Simmons R."/>
            <person name="Seto K."/>
            <person name="Myers J."/>
            <person name="Bonds A."/>
            <person name="Quandt C.A."/>
            <person name="Barry K."/>
            <person name="Liu P."/>
            <person name="Grigoriev I."/>
            <person name="Longcore J.E."/>
            <person name="James T.Y."/>
        </authorList>
    </citation>
    <scope>NUCLEOTIDE SEQUENCE</scope>
    <source>
        <strain evidence="2">JEL0476</strain>
    </source>
</reference>
<keyword evidence="3" id="KW-1185">Reference proteome</keyword>
<feature type="transmembrane region" description="Helical" evidence="1">
    <location>
        <begin position="901"/>
        <end position="921"/>
    </location>
</feature>
<dbReference type="Proteomes" id="UP001211065">
    <property type="component" value="Unassembled WGS sequence"/>
</dbReference>
<protein>
    <recommendedName>
        <fullName evidence="4">G-protein coupled receptors family 3 profile domain-containing protein</fullName>
    </recommendedName>
</protein>